<comment type="similarity">
    <text evidence="1">Belongs to the ParB family.</text>
</comment>
<dbReference type="AlphaFoldDB" id="A0A517PCU3"/>
<dbReference type="GO" id="GO:0005694">
    <property type="term" value="C:chromosome"/>
    <property type="evidence" value="ECO:0007669"/>
    <property type="project" value="TreeGrafter"/>
</dbReference>
<dbReference type="PANTHER" id="PTHR33375">
    <property type="entry name" value="CHROMOSOME-PARTITIONING PROTEIN PARB-RELATED"/>
    <property type="match status" value="1"/>
</dbReference>
<dbReference type="KEGG" id="acaf:CA12_33060"/>
<dbReference type="Gene3D" id="1.10.10.2830">
    <property type="match status" value="1"/>
</dbReference>
<name>A0A517PCU3_9PLAN</name>
<dbReference type="Proteomes" id="UP000318741">
    <property type="component" value="Chromosome"/>
</dbReference>
<dbReference type="Pfam" id="PF02195">
    <property type="entry name" value="ParB_N"/>
    <property type="match status" value="1"/>
</dbReference>
<reference evidence="5 6" key="1">
    <citation type="submission" date="2019-02" db="EMBL/GenBank/DDBJ databases">
        <title>Deep-cultivation of Planctomycetes and their phenomic and genomic characterization uncovers novel biology.</title>
        <authorList>
            <person name="Wiegand S."/>
            <person name="Jogler M."/>
            <person name="Boedeker C."/>
            <person name="Pinto D."/>
            <person name="Vollmers J."/>
            <person name="Rivas-Marin E."/>
            <person name="Kohn T."/>
            <person name="Peeters S.H."/>
            <person name="Heuer A."/>
            <person name="Rast P."/>
            <person name="Oberbeckmann S."/>
            <person name="Bunk B."/>
            <person name="Jeske O."/>
            <person name="Meyerdierks A."/>
            <person name="Storesund J.E."/>
            <person name="Kallscheuer N."/>
            <person name="Luecker S."/>
            <person name="Lage O.M."/>
            <person name="Pohl T."/>
            <person name="Merkel B.J."/>
            <person name="Hornburger P."/>
            <person name="Mueller R.-W."/>
            <person name="Bruemmer F."/>
            <person name="Labrenz M."/>
            <person name="Spormann A.M."/>
            <person name="Op den Camp H."/>
            <person name="Overmann J."/>
            <person name="Amann R."/>
            <person name="Jetten M.S.M."/>
            <person name="Mascher T."/>
            <person name="Medema M.H."/>
            <person name="Devos D.P."/>
            <person name="Kaster A.-K."/>
            <person name="Ovreas L."/>
            <person name="Rohde M."/>
            <person name="Galperin M.Y."/>
            <person name="Jogler C."/>
        </authorList>
    </citation>
    <scope>NUCLEOTIDE SEQUENCE [LARGE SCALE GENOMIC DNA]</scope>
    <source>
        <strain evidence="5 6">CA12</strain>
    </source>
</reference>
<dbReference type="Gene3D" id="3.90.1530.30">
    <property type="match status" value="1"/>
</dbReference>
<evidence type="ECO:0000256" key="1">
    <source>
        <dbReference type="ARBA" id="ARBA00006295"/>
    </source>
</evidence>
<dbReference type="GO" id="GO:0007059">
    <property type="term" value="P:chromosome segregation"/>
    <property type="evidence" value="ECO:0007669"/>
    <property type="project" value="UniProtKB-KW"/>
</dbReference>
<dbReference type="GO" id="GO:0003677">
    <property type="term" value="F:DNA binding"/>
    <property type="evidence" value="ECO:0007669"/>
    <property type="project" value="InterPro"/>
</dbReference>
<keyword evidence="6" id="KW-1185">Reference proteome</keyword>
<accession>A0A517PCU3</accession>
<dbReference type="SUPFAM" id="SSF109709">
    <property type="entry name" value="KorB DNA-binding domain-like"/>
    <property type="match status" value="1"/>
</dbReference>
<proteinExistence type="inferred from homology"/>
<dbReference type="EMBL" id="CP036265">
    <property type="protein sequence ID" value="QDT17194.1"/>
    <property type="molecule type" value="Genomic_DNA"/>
</dbReference>
<dbReference type="Pfam" id="PF17762">
    <property type="entry name" value="HTH_ParB"/>
    <property type="match status" value="1"/>
</dbReference>
<dbReference type="FunFam" id="1.10.10.2830:FF:000001">
    <property type="entry name" value="Chromosome partitioning protein ParB"/>
    <property type="match status" value="1"/>
</dbReference>
<evidence type="ECO:0000256" key="2">
    <source>
        <dbReference type="ARBA" id="ARBA00022829"/>
    </source>
</evidence>
<dbReference type="InterPro" id="IPR036086">
    <property type="entry name" value="ParB/Sulfiredoxin_sf"/>
</dbReference>
<dbReference type="SMART" id="SM00470">
    <property type="entry name" value="ParB"/>
    <property type="match status" value="1"/>
</dbReference>
<dbReference type="InterPro" id="IPR003115">
    <property type="entry name" value="ParB_N"/>
</dbReference>
<organism evidence="5 6">
    <name type="scientific">Alienimonas californiensis</name>
    <dbReference type="NCBI Taxonomy" id="2527989"/>
    <lineage>
        <taxon>Bacteria</taxon>
        <taxon>Pseudomonadati</taxon>
        <taxon>Planctomycetota</taxon>
        <taxon>Planctomycetia</taxon>
        <taxon>Planctomycetales</taxon>
        <taxon>Planctomycetaceae</taxon>
        <taxon>Alienimonas</taxon>
    </lineage>
</organism>
<feature type="domain" description="ParB-like N-terminal" evidence="4">
    <location>
        <begin position="68"/>
        <end position="160"/>
    </location>
</feature>
<dbReference type="InterPro" id="IPR041468">
    <property type="entry name" value="HTH_ParB/Spo0J"/>
</dbReference>
<sequence>MKFWFASNAKPKPERRPDMSNGKYASFAGADLDADFRVRPESTPDSAAFAKPAGPGRVEGQERLRNAAKIPLTEIVADAQVREDFDPEELAKLAHSIQTQGQLQPVRVRWDEGRGKYVLIVGERRFRACQIAGIEKLECVIQEGEIAADDAHELQLIENIVRQDLNPIEEAKAYRKLIDGRGCSAKEMAAELSLDYTTVQRSLRLLTLPEDVQERVAEGVIPKSLFREVLKLKTDEERRAYVDRYLDGGTIDAVAAEVKRKKGGDKPAKQKSTRRFTKDGLVVQASKTGRITTADLIATLKAWAEELEADLEKRRATAA</sequence>
<dbReference type="NCBIfam" id="TIGR00180">
    <property type="entry name" value="parB_part"/>
    <property type="match status" value="1"/>
</dbReference>
<evidence type="ECO:0000313" key="6">
    <source>
        <dbReference type="Proteomes" id="UP000318741"/>
    </source>
</evidence>
<protein>
    <submittedName>
        <fullName evidence="5">Nucleoid occlusion protein</fullName>
    </submittedName>
</protein>
<dbReference type="InterPro" id="IPR004437">
    <property type="entry name" value="ParB/RepB/Spo0J"/>
</dbReference>
<gene>
    <name evidence="5" type="primary">noc</name>
    <name evidence="5" type="ORF">CA12_33060</name>
</gene>
<dbReference type="InterPro" id="IPR050336">
    <property type="entry name" value="Chromosome_partition/occlusion"/>
</dbReference>
<feature type="region of interest" description="Disordered" evidence="3">
    <location>
        <begin position="1"/>
        <end position="22"/>
    </location>
</feature>
<evidence type="ECO:0000259" key="4">
    <source>
        <dbReference type="SMART" id="SM00470"/>
    </source>
</evidence>
<evidence type="ECO:0000256" key="3">
    <source>
        <dbReference type="SAM" id="MobiDB-lite"/>
    </source>
</evidence>
<dbReference type="SUPFAM" id="SSF110849">
    <property type="entry name" value="ParB/Sulfiredoxin"/>
    <property type="match status" value="1"/>
</dbReference>
<keyword evidence="2" id="KW-0159">Chromosome partition</keyword>
<evidence type="ECO:0000313" key="5">
    <source>
        <dbReference type="EMBL" id="QDT17194.1"/>
    </source>
</evidence>
<dbReference type="PANTHER" id="PTHR33375:SF1">
    <property type="entry name" value="CHROMOSOME-PARTITIONING PROTEIN PARB-RELATED"/>
    <property type="match status" value="1"/>
</dbReference>